<gene>
    <name evidence="2" type="ORF">VP01_1074g2</name>
</gene>
<comment type="caution">
    <text evidence="2">The sequence shown here is derived from an EMBL/GenBank/DDBJ whole genome shotgun (WGS) entry which is preliminary data.</text>
</comment>
<evidence type="ECO:0000313" key="2">
    <source>
        <dbReference type="EMBL" id="KNZ64028.1"/>
    </source>
</evidence>
<accession>A0A0L6VTJ2</accession>
<protein>
    <submittedName>
        <fullName evidence="2">Uncharacterized protein</fullName>
    </submittedName>
</protein>
<dbReference type="AlphaFoldDB" id="A0A0L6VTJ2"/>
<proteinExistence type="predicted"/>
<feature type="compositionally biased region" description="Polar residues" evidence="1">
    <location>
        <begin position="255"/>
        <end position="264"/>
    </location>
</feature>
<keyword evidence="3" id="KW-1185">Reference proteome</keyword>
<name>A0A0L6VTJ2_9BASI</name>
<dbReference type="Proteomes" id="UP000037035">
    <property type="component" value="Unassembled WGS sequence"/>
</dbReference>
<organism evidence="2 3">
    <name type="scientific">Puccinia sorghi</name>
    <dbReference type="NCBI Taxonomy" id="27349"/>
    <lineage>
        <taxon>Eukaryota</taxon>
        <taxon>Fungi</taxon>
        <taxon>Dikarya</taxon>
        <taxon>Basidiomycota</taxon>
        <taxon>Pucciniomycotina</taxon>
        <taxon>Pucciniomycetes</taxon>
        <taxon>Pucciniales</taxon>
        <taxon>Pucciniaceae</taxon>
        <taxon>Puccinia</taxon>
    </lineage>
</organism>
<dbReference type="EMBL" id="LAVV01000832">
    <property type="protein sequence ID" value="KNZ64028.1"/>
    <property type="molecule type" value="Genomic_DNA"/>
</dbReference>
<feature type="region of interest" description="Disordered" evidence="1">
    <location>
        <begin position="294"/>
        <end position="320"/>
    </location>
</feature>
<feature type="region of interest" description="Disordered" evidence="1">
    <location>
        <begin position="224"/>
        <end position="271"/>
    </location>
</feature>
<feature type="compositionally biased region" description="Pro residues" evidence="1">
    <location>
        <begin position="229"/>
        <end position="239"/>
    </location>
</feature>
<reference evidence="2 3" key="1">
    <citation type="submission" date="2015-08" db="EMBL/GenBank/DDBJ databases">
        <title>Next Generation Sequencing and Analysis of the Genome of Puccinia sorghi L Schw, the Causal Agent of Maize Common Rust.</title>
        <authorList>
            <person name="Rochi L."/>
            <person name="Burguener G."/>
            <person name="Darino M."/>
            <person name="Turjanski A."/>
            <person name="Kreff E."/>
            <person name="Dieguez M.J."/>
            <person name="Sacco F."/>
        </authorList>
    </citation>
    <scope>NUCLEOTIDE SEQUENCE [LARGE SCALE GENOMIC DNA]</scope>
    <source>
        <strain evidence="2 3">RO10H11247</strain>
    </source>
</reference>
<dbReference type="VEuPathDB" id="FungiDB:VP01_1074g2"/>
<evidence type="ECO:0000313" key="3">
    <source>
        <dbReference type="Proteomes" id="UP000037035"/>
    </source>
</evidence>
<sequence>MIRGEKKESHFPDCQQRIIRSRALRLRFSEDKIYVVNASHLTHAHIQPICKHQPMNGTYTKVRVSFQPVKKACARITGSVPRIYLWMHCNQRASPMATTLHPGRVSTRQVPMLGVLQSIFLANYAEMIFFQLLPIRVQARPGQRVLNVADSQNQRLEPFFISSTNAFFGAPGARRPLPPHNMNPTVMPRSLIQNYTTSGGTVEWNNNPDGNLFDGTGWLCERHQARNQPPQPQPEPPPTQSKETQAKEPDIRVTPSRSQQNQLDIQPPSEIRHNCGVQPVVNIHIMYIFHVSQPPETPPTTIPRGRKQKAQPSTPSEDSSIRMKNFEIRAETFLKSHRTGSGCLHTSRSRCGLEIK</sequence>
<evidence type="ECO:0000256" key="1">
    <source>
        <dbReference type="SAM" id="MobiDB-lite"/>
    </source>
</evidence>